<dbReference type="GO" id="GO:0005634">
    <property type="term" value="C:nucleus"/>
    <property type="evidence" value="ECO:0007669"/>
    <property type="project" value="UniProtKB-SubCell"/>
</dbReference>
<dbReference type="Pfam" id="PF11951">
    <property type="entry name" value="Fungal_trans_2"/>
    <property type="match status" value="1"/>
</dbReference>
<comment type="subcellular location">
    <subcellularLocation>
        <location evidence="1">Nucleus</location>
    </subcellularLocation>
</comment>
<gene>
    <name evidence="4" type="ORF">CBYS24578_00006498</name>
</gene>
<keyword evidence="5" id="KW-1185">Reference proteome</keyword>
<evidence type="ECO:0000256" key="1">
    <source>
        <dbReference type="ARBA" id="ARBA00004123"/>
    </source>
</evidence>
<dbReference type="PANTHER" id="PTHR37534:SF46">
    <property type="entry name" value="ZN(II)2CYS6 TRANSCRIPTION FACTOR (EUROFUNG)"/>
    <property type="match status" value="1"/>
</dbReference>
<reference evidence="5" key="1">
    <citation type="submission" date="2019-06" db="EMBL/GenBank/DDBJ databases">
        <authorList>
            <person name="Broberg M."/>
        </authorList>
    </citation>
    <scope>NUCLEOTIDE SEQUENCE [LARGE SCALE GENOMIC DNA]</scope>
</reference>
<dbReference type="SUPFAM" id="SSF57701">
    <property type="entry name" value="Zn2/Cys6 DNA-binding domain"/>
    <property type="match status" value="1"/>
</dbReference>
<dbReference type="OrthoDB" id="3477330at2759"/>
<dbReference type="Proteomes" id="UP000754883">
    <property type="component" value="Unassembled WGS sequence"/>
</dbReference>
<sequence length="672" mass="76375">MSQGPSSPTRNRKTFSGCWSCRERKIKCDEAKPTCRQCMKSRLECKGYGLRLQWIINKQPDAEFPGVNNPRRNIALDAHTPVLSLERIDEILTSLGHYDPRYRPSLHESVDIFTGCFGVFRDVDSGLNASPLPIDFAPINTESQHTLNNANITVSPAIGDSTGIDEFDHDFSVPEDHREFLINGSSNQSPSISRFGIDSRNQSILNARGSFSEEIETDAFGLYENGVDLTSHSVTLGKTEKFLIHYYSKRVVNLFCVIENGTSPWKSIHLPKILHAVGEITIEGETSRICEALVRSCLSISAFCLSNDCRLRLQETKAIKWEQLAHEFRLQAIKLLRNAMEEDFYPNNGIKYTDFLATTLSMITIDVMSGETATCGIHLDGALRLINHGHTWKEQNSSKAETLHRMYFYLRAIFESTLPRNSRSRRLRTLYSTEENVDSQDVFCHKIVARCSPCSTQSASDQVTDPKIGSYESIYGVPYSLLFLLTRAIDLIYKLSDESFDGRIPLHLMDECDELEHSIMDWPAHTNFPSEPPTNSSSNTKIVYYHTAAFHEALIIYFAQHVRLVGHRFLQPHIRAVLDRMEVIEEIKVETNLVAAPLYWPAFIAGSEAFDKALQNRFRKWYEHVMFYGIEALRTGFSILEDVWATGPQRADRVTSSWRELVEKSGKILMLS</sequence>
<dbReference type="AlphaFoldDB" id="A0A9N9XZQ5"/>
<dbReference type="PROSITE" id="PS00463">
    <property type="entry name" value="ZN2_CY6_FUNGAL_1"/>
    <property type="match status" value="1"/>
</dbReference>
<organism evidence="4 5">
    <name type="scientific">Clonostachys byssicola</name>
    <dbReference type="NCBI Taxonomy" id="160290"/>
    <lineage>
        <taxon>Eukaryota</taxon>
        <taxon>Fungi</taxon>
        <taxon>Dikarya</taxon>
        <taxon>Ascomycota</taxon>
        <taxon>Pezizomycotina</taxon>
        <taxon>Sordariomycetes</taxon>
        <taxon>Hypocreomycetidae</taxon>
        <taxon>Hypocreales</taxon>
        <taxon>Bionectriaceae</taxon>
        <taxon>Clonostachys</taxon>
    </lineage>
</organism>
<dbReference type="EMBL" id="CABFNO020001394">
    <property type="protein sequence ID" value="CAG9984757.1"/>
    <property type="molecule type" value="Genomic_DNA"/>
</dbReference>
<evidence type="ECO:0000313" key="4">
    <source>
        <dbReference type="EMBL" id="CAG9984757.1"/>
    </source>
</evidence>
<dbReference type="CDD" id="cd00067">
    <property type="entry name" value="GAL4"/>
    <property type="match status" value="1"/>
</dbReference>
<comment type="caution">
    <text evidence="4">The sequence shown here is derived from an EMBL/GenBank/DDBJ whole genome shotgun (WGS) entry which is preliminary data.</text>
</comment>
<evidence type="ECO:0000256" key="2">
    <source>
        <dbReference type="ARBA" id="ARBA00023242"/>
    </source>
</evidence>
<dbReference type="PANTHER" id="PTHR37534">
    <property type="entry name" value="TRANSCRIPTIONAL ACTIVATOR PROTEIN UGA3"/>
    <property type="match status" value="1"/>
</dbReference>
<dbReference type="GO" id="GO:0008270">
    <property type="term" value="F:zinc ion binding"/>
    <property type="evidence" value="ECO:0007669"/>
    <property type="project" value="InterPro"/>
</dbReference>
<dbReference type="PROSITE" id="PS50048">
    <property type="entry name" value="ZN2_CY6_FUNGAL_2"/>
    <property type="match status" value="1"/>
</dbReference>
<name>A0A9N9XZQ5_9HYPO</name>
<dbReference type="GO" id="GO:0000981">
    <property type="term" value="F:DNA-binding transcription factor activity, RNA polymerase II-specific"/>
    <property type="evidence" value="ECO:0007669"/>
    <property type="project" value="InterPro"/>
</dbReference>
<evidence type="ECO:0000313" key="5">
    <source>
        <dbReference type="Proteomes" id="UP000754883"/>
    </source>
</evidence>
<protein>
    <recommendedName>
        <fullName evidence="3">Zn(2)-C6 fungal-type domain-containing protein</fullName>
    </recommendedName>
</protein>
<dbReference type="Gene3D" id="4.10.240.10">
    <property type="entry name" value="Zn(2)-C6 fungal-type DNA-binding domain"/>
    <property type="match status" value="1"/>
</dbReference>
<evidence type="ECO:0000259" key="3">
    <source>
        <dbReference type="PROSITE" id="PS50048"/>
    </source>
</evidence>
<dbReference type="InterPro" id="IPR021858">
    <property type="entry name" value="Fun_TF"/>
</dbReference>
<proteinExistence type="predicted"/>
<dbReference type="InterPro" id="IPR001138">
    <property type="entry name" value="Zn2Cys6_DnaBD"/>
</dbReference>
<feature type="domain" description="Zn(2)-C6 fungal-type" evidence="3">
    <location>
        <begin position="17"/>
        <end position="45"/>
    </location>
</feature>
<dbReference type="InterPro" id="IPR036864">
    <property type="entry name" value="Zn2-C6_fun-type_DNA-bd_sf"/>
</dbReference>
<dbReference type="Pfam" id="PF00172">
    <property type="entry name" value="Zn_clus"/>
    <property type="match status" value="1"/>
</dbReference>
<keyword evidence="2" id="KW-0539">Nucleus</keyword>
<accession>A0A9N9XZQ5</accession>
<dbReference type="SMART" id="SM00066">
    <property type="entry name" value="GAL4"/>
    <property type="match status" value="1"/>
</dbReference>
<reference evidence="4 5" key="2">
    <citation type="submission" date="2021-10" db="EMBL/GenBank/DDBJ databases">
        <authorList>
            <person name="Piombo E."/>
        </authorList>
    </citation>
    <scope>NUCLEOTIDE SEQUENCE [LARGE SCALE GENOMIC DNA]</scope>
</reference>